<name>A0ACB7XKC7_9ERIC</name>
<gene>
    <name evidence="1" type="ORF">Vadar_026688</name>
</gene>
<organism evidence="1 2">
    <name type="scientific">Vaccinium darrowii</name>
    <dbReference type="NCBI Taxonomy" id="229202"/>
    <lineage>
        <taxon>Eukaryota</taxon>
        <taxon>Viridiplantae</taxon>
        <taxon>Streptophyta</taxon>
        <taxon>Embryophyta</taxon>
        <taxon>Tracheophyta</taxon>
        <taxon>Spermatophyta</taxon>
        <taxon>Magnoliopsida</taxon>
        <taxon>eudicotyledons</taxon>
        <taxon>Gunneridae</taxon>
        <taxon>Pentapetalae</taxon>
        <taxon>asterids</taxon>
        <taxon>Ericales</taxon>
        <taxon>Ericaceae</taxon>
        <taxon>Vaccinioideae</taxon>
        <taxon>Vaccinieae</taxon>
        <taxon>Vaccinium</taxon>
    </lineage>
</organism>
<proteinExistence type="predicted"/>
<evidence type="ECO:0000313" key="2">
    <source>
        <dbReference type="Proteomes" id="UP000828048"/>
    </source>
</evidence>
<accession>A0ACB7XKC7</accession>
<reference evidence="1 2" key="1">
    <citation type="journal article" date="2021" name="Hortic Res">
        <title>High-quality reference genome and annotation aids understanding of berry development for evergreen blueberry (Vaccinium darrowii).</title>
        <authorList>
            <person name="Yu J."/>
            <person name="Hulse-Kemp A.M."/>
            <person name="Babiker E."/>
            <person name="Staton M."/>
        </authorList>
    </citation>
    <scope>NUCLEOTIDE SEQUENCE [LARGE SCALE GENOMIC DNA]</scope>
    <source>
        <strain evidence="2">cv. NJ 8807/NJ 8810</strain>
        <tissue evidence="1">Young leaf</tissue>
    </source>
</reference>
<comment type="caution">
    <text evidence="1">The sequence shown here is derived from an EMBL/GenBank/DDBJ whole genome shotgun (WGS) entry which is preliminary data.</text>
</comment>
<sequence>MRSLHKLRLNPPNLLSLFHTTPRFLTTQTNPTTSAHYDDLINAAGRDKDFAAVHRLLNKRFKDGFFNTSKTFSFISTDLSILEDLTETLKNLDKGFTRKSAYDALIARLCKLQRVDEARRVAEEMVRKNYGANACTFHPILNALSRTKKMDEAWRVVELMRENRISPDVTAYNFLLTAYCFDGDTTSAAGLLARMEEAGLTADSRTYDALVLGACKAGKVEGALVMLRRMEDDGLPALYSTHAHIISGLLKLGYYAQAVEFVVSCGGRDQGLDTESFGILASRLIGLRRFDEAKVVLEEMRKRGLRMGDKLKDFYNLHVTTIDY</sequence>
<protein>
    <submittedName>
        <fullName evidence="1">Uncharacterized protein</fullName>
    </submittedName>
</protein>
<dbReference type="EMBL" id="CM037160">
    <property type="protein sequence ID" value="KAH7841181.1"/>
    <property type="molecule type" value="Genomic_DNA"/>
</dbReference>
<dbReference type="Proteomes" id="UP000828048">
    <property type="component" value="Chromosome 10"/>
</dbReference>
<evidence type="ECO:0000313" key="1">
    <source>
        <dbReference type="EMBL" id="KAH7841181.1"/>
    </source>
</evidence>
<keyword evidence="2" id="KW-1185">Reference proteome</keyword>